<dbReference type="EMBL" id="CP032489">
    <property type="protein sequence ID" value="AYD48005.1"/>
    <property type="molecule type" value="Genomic_DNA"/>
</dbReference>
<gene>
    <name evidence="7" type="ORF">D6B99_10635</name>
</gene>
<dbReference type="GO" id="GO:0005975">
    <property type="term" value="P:carbohydrate metabolic process"/>
    <property type="evidence" value="ECO:0007669"/>
    <property type="project" value="InterPro"/>
</dbReference>
<sequence>MKKTVLIVLLAGIGSFVFLQKLGAQSNYKETVNGVKATVNGVHIELEVYDADIIRVIKYPEGLHFIKNSLAVIKRPDRNIPKKVFERGNLIVLETSAFKATLDRSTGKVSFSKLNNDLLFSERDNGAVFRPDKNADLNSYDVKQSFVLDTNEVIYGLGEQQNGRLNQRGQDNLLVQGNGKVSIPFFQSIKGYGIYWDNYSPTRFIDNKAGTSFDSQVGNGIDYYFMKGANGDSVVAQMRFLTGQAPLLPLWVYGYNQSKERYKTQFELLDVVKKYRALHVPLDGIIQDWQYWGTDSNWNAMSFDSIRFPRPKKMIDSVHQLHAHIFIVAWPGFGPKTKQYSEFKKKSMLLNFDTWPPNSGTKVYDVYDPIARDIYWRYLNKGVFSLGSDAWWLDSSEPDHLNEKDSDFNQHTYLGTYRSVRNAFPLEHIKGVYAHQRQTTSKKRVVILTRSAFAGQQRFASNTWSGDVRSSWESFRNQIPAGLNFSLTGLPYWNTDIGGFFANDYVKDGGAKNPAFQELYTRWLQFGTFMPMMRSHGTAIPREIYQFGKKGERIYDVLEKYIKLRYSLLPYLYSTAWQVTNHSGSFMRALAIDFIKDRNVYNIGGEYMFGKSFLVSPVTEKGAKEQQVYLPAGASWYDFWTGALLKGGQSIHRATPIEIMPLYVRAGSIIPWGPEVQYATEKKWDNLELRIYPGADADFTLYEDENDNYDYEKGLYSEIKFHWNDKVHELTIDKKNGHFPGMLQARKFKIVLVKQDHGSGSNLTRNVDKVINYNGKKVQIKL</sequence>
<dbReference type="AlphaFoldDB" id="A0A386HQ82"/>
<dbReference type="Gene3D" id="3.20.20.80">
    <property type="entry name" value="Glycosidases"/>
    <property type="match status" value="1"/>
</dbReference>
<evidence type="ECO:0000259" key="5">
    <source>
        <dbReference type="Pfam" id="PF17137"/>
    </source>
</evidence>
<dbReference type="OrthoDB" id="176168at2"/>
<dbReference type="CDD" id="cd06591">
    <property type="entry name" value="GH31_xylosidase_XylS"/>
    <property type="match status" value="1"/>
</dbReference>
<dbReference type="InterPro" id="IPR000322">
    <property type="entry name" value="Glyco_hydro_31_TIM"/>
</dbReference>
<name>A0A386HQ82_9BACT</name>
<dbReference type="Pfam" id="PF13802">
    <property type="entry name" value="Gal_mutarotas_2"/>
    <property type="match status" value="1"/>
</dbReference>
<comment type="similarity">
    <text evidence="1 2">Belongs to the glycosyl hydrolase 31 family.</text>
</comment>
<evidence type="ECO:0000259" key="6">
    <source>
        <dbReference type="Pfam" id="PF21365"/>
    </source>
</evidence>
<reference evidence="7 8" key="1">
    <citation type="submission" date="2018-09" db="EMBL/GenBank/DDBJ databases">
        <title>Arachidicoccus sp. nov., a bacterium isolated from soil.</title>
        <authorList>
            <person name="Weon H.-Y."/>
            <person name="Kwon S.-W."/>
            <person name="Lee S.A."/>
        </authorList>
    </citation>
    <scope>NUCLEOTIDE SEQUENCE [LARGE SCALE GENOMIC DNA]</scope>
    <source>
        <strain evidence="7 8">KIS59-12</strain>
    </source>
</reference>
<feature type="domain" description="Glycoside hydrolase family 31 N-terminal" evidence="4">
    <location>
        <begin position="44"/>
        <end position="204"/>
    </location>
</feature>
<accession>A0A386HQ82</accession>
<dbReference type="InterPro" id="IPR033403">
    <property type="entry name" value="DUF5110"/>
</dbReference>
<dbReference type="SUPFAM" id="SSF51011">
    <property type="entry name" value="Glycosyl hydrolase domain"/>
    <property type="match status" value="1"/>
</dbReference>
<dbReference type="CDD" id="cd14752">
    <property type="entry name" value="GH31_N"/>
    <property type="match status" value="1"/>
</dbReference>
<dbReference type="KEGG" id="ark:D6B99_10635"/>
<dbReference type="InterPro" id="IPR011013">
    <property type="entry name" value="Gal_mutarotase_sf_dom"/>
</dbReference>
<evidence type="ECO:0000259" key="4">
    <source>
        <dbReference type="Pfam" id="PF13802"/>
    </source>
</evidence>
<dbReference type="InterPro" id="IPR017853">
    <property type="entry name" value="GH"/>
</dbReference>
<dbReference type="PANTHER" id="PTHR43863">
    <property type="entry name" value="HYDROLASE, PUTATIVE (AFU_ORTHOLOGUE AFUA_1G03140)-RELATED"/>
    <property type="match status" value="1"/>
</dbReference>
<dbReference type="InterPro" id="IPR025887">
    <property type="entry name" value="Glyco_hydro_31_N_dom"/>
</dbReference>
<dbReference type="Gene3D" id="2.60.40.1180">
    <property type="entry name" value="Golgi alpha-mannosidase II"/>
    <property type="match status" value="2"/>
</dbReference>
<evidence type="ECO:0000313" key="7">
    <source>
        <dbReference type="EMBL" id="AYD48005.1"/>
    </source>
</evidence>
<keyword evidence="2" id="KW-0378">Hydrolase</keyword>
<dbReference type="GO" id="GO:0004553">
    <property type="term" value="F:hydrolase activity, hydrolyzing O-glycosyl compounds"/>
    <property type="evidence" value="ECO:0007669"/>
    <property type="project" value="InterPro"/>
</dbReference>
<evidence type="ECO:0000256" key="2">
    <source>
        <dbReference type="RuleBase" id="RU361185"/>
    </source>
</evidence>
<dbReference type="Gene3D" id="2.60.40.1760">
    <property type="entry name" value="glycosyl hydrolase (family 31)"/>
    <property type="match status" value="1"/>
</dbReference>
<dbReference type="Pfam" id="PF01055">
    <property type="entry name" value="Glyco_hydro_31_2nd"/>
    <property type="match status" value="1"/>
</dbReference>
<dbReference type="SUPFAM" id="SSF74650">
    <property type="entry name" value="Galactose mutarotase-like"/>
    <property type="match status" value="1"/>
</dbReference>
<evidence type="ECO:0000313" key="8">
    <source>
        <dbReference type="Proteomes" id="UP000266118"/>
    </source>
</evidence>
<dbReference type="InterPro" id="IPR048395">
    <property type="entry name" value="Glyco_hydro_31_C"/>
</dbReference>
<feature type="domain" description="Glycoside hydrolase family 31 TIM barrel" evidence="3">
    <location>
        <begin position="246"/>
        <end position="574"/>
    </location>
</feature>
<dbReference type="InterPro" id="IPR051816">
    <property type="entry name" value="Glycosyl_Hydrolase_31"/>
</dbReference>
<proteinExistence type="inferred from homology"/>
<feature type="domain" description="DUF5110" evidence="5">
    <location>
        <begin position="686"/>
        <end position="753"/>
    </location>
</feature>
<organism evidence="7 8">
    <name type="scientific">Arachidicoccus soli</name>
    <dbReference type="NCBI Taxonomy" id="2341117"/>
    <lineage>
        <taxon>Bacteria</taxon>
        <taxon>Pseudomonadati</taxon>
        <taxon>Bacteroidota</taxon>
        <taxon>Chitinophagia</taxon>
        <taxon>Chitinophagales</taxon>
        <taxon>Chitinophagaceae</taxon>
        <taxon>Arachidicoccus</taxon>
    </lineage>
</organism>
<dbReference type="Pfam" id="PF21365">
    <property type="entry name" value="Glyco_hydro_31_3rd"/>
    <property type="match status" value="1"/>
</dbReference>
<evidence type="ECO:0000256" key="1">
    <source>
        <dbReference type="ARBA" id="ARBA00007806"/>
    </source>
</evidence>
<keyword evidence="2" id="KW-0326">Glycosidase</keyword>
<keyword evidence="8" id="KW-1185">Reference proteome</keyword>
<feature type="domain" description="Glycosyl hydrolase family 31 C-terminal" evidence="6">
    <location>
        <begin position="586"/>
        <end position="670"/>
    </location>
</feature>
<dbReference type="RefSeq" id="WP_119988028.1">
    <property type="nucleotide sequence ID" value="NZ_CP032489.1"/>
</dbReference>
<dbReference type="Pfam" id="PF17137">
    <property type="entry name" value="DUF5110"/>
    <property type="match status" value="1"/>
</dbReference>
<evidence type="ECO:0000259" key="3">
    <source>
        <dbReference type="Pfam" id="PF01055"/>
    </source>
</evidence>
<dbReference type="Proteomes" id="UP000266118">
    <property type="component" value="Chromosome"/>
</dbReference>
<dbReference type="PANTHER" id="PTHR43863:SF2">
    <property type="entry name" value="MALTASE-GLUCOAMYLASE"/>
    <property type="match status" value="1"/>
</dbReference>
<protein>
    <submittedName>
        <fullName evidence="7">DUF5110 domain-containing protein</fullName>
    </submittedName>
</protein>
<dbReference type="GO" id="GO:0030246">
    <property type="term" value="F:carbohydrate binding"/>
    <property type="evidence" value="ECO:0007669"/>
    <property type="project" value="InterPro"/>
</dbReference>
<dbReference type="SUPFAM" id="SSF51445">
    <property type="entry name" value="(Trans)glycosidases"/>
    <property type="match status" value="1"/>
</dbReference>
<dbReference type="InterPro" id="IPR013780">
    <property type="entry name" value="Glyco_hydro_b"/>
</dbReference>